<dbReference type="InterPro" id="IPR043129">
    <property type="entry name" value="ATPase_NBD"/>
</dbReference>
<dbReference type="Gene3D" id="3.30.420.380">
    <property type="match status" value="1"/>
</dbReference>
<keyword evidence="2" id="KW-1185">Reference proteome</keyword>
<sequence length="277" mass="31380">MNFQRWNVGLDIQPGCITALGVQARRRGWQLRHWWQHRLPSAGTGTVDIEGQRSVLLSLLRQWRRLLPARFSLRVGLPPHLVSRRELTLPPTVMCEPQLGRYIRTAARRWFPEGTGPLGLDYTSEPLSSGGLTVTVVNQEVLDQWQALFRQAGLSPEVFDLSPASLAIIMEAQQPERDGILLHCSDAFWLWAARRHGKISYGWQFRQQMTDADTLCRQQCPEAAFRLCCGEDLRQPLPGFTLCHPLQMIAHRYPPLPANDNGYVLATGLALRPEDSV</sequence>
<organism evidence="1 2">
    <name type="scientific">Tatumella ptyseos ATCC 33301</name>
    <dbReference type="NCBI Taxonomy" id="1005995"/>
    <lineage>
        <taxon>Bacteria</taxon>
        <taxon>Pseudomonadati</taxon>
        <taxon>Pseudomonadota</taxon>
        <taxon>Gammaproteobacteria</taxon>
        <taxon>Enterobacterales</taxon>
        <taxon>Erwiniaceae</taxon>
        <taxon>Tatumella</taxon>
    </lineage>
</organism>
<dbReference type="RefSeq" id="WP_025901493.1">
    <property type="nucleotide sequence ID" value="NZ_ATMJ01000038.1"/>
</dbReference>
<evidence type="ECO:0000313" key="1">
    <source>
        <dbReference type="EMBL" id="KFD22246.1"/>
    </source>
</evidence>
<dbReference type="OrthoDB" id="6447548at2"/>
<dbReference type="EMBL" id="JMPR01000008">
    <property type="protein sequence ID" value="KFD22246.1"/>
    <property type="molecule type" value="Genomic_DNA"/>
</dbReference>
<accession>A0A085JP50</accession>
<evidence type="ECO:0000313" key="2">
    <source>
        <dbReference type="Proteomes" id="UP000028602"/>
    </source>
</evidence>
<proteinExistence type="predicted"/>
<dbReference type="Proteomes" id="UP000028602">
    <property type="component" value="Unassembled WGS sequence"/>
</dbReference>
<dbReference type="SUPFAM" id="SSF53067">
    <property type="entry name" value="Actin-like ATPase domain"/>
    <property type="match status" value="1"/>
</dbReference>
<dbReference type="eggNOG" id="COG4972">
    <property type="taxonomic scope" value="Bacteria"/>
</dbReference>
<reference evidence="1 2" key="1">
    <citation type="submission" date="2014-05" db="EMBL/GenBank/DDBJ databases">
        <title>ATOL: Assembling a taxonomically balanced genome-scale reconstruction of the evolutionary history of the Enterobacteriaceae.</title>
        <authorList>
            <person name="Plunkett G.III."/>
            <person name="Neeno-Eckwall E.C."/>
            <person name="Glasner J.D."/>
            <person name="Perna N.T."/>
        </authorList>
    </citation>
    <scope>NUCLEOTIDE SEQUENCE [LARGE SCALE GENOMIC DNA]</scope>
    <source>
        <strain evidence="1 2">ATCC 33301</strain>
    </source>
</reference>
<gene>
    <name evidence="1" type="primary">hofM</name>
    <name evidence="1" type="ORF">GTPT_0420</name>
</gene>
<comment type="caution">
    <text evidence="1">The sequence shown here is derived from an EMBL/GenBank/DDBJ whole genome shotgun (WGS) entry which is preliminary data.</text>
</comment>
<dbReference type="AlphaFoldDB" id="A0A085JP50"/>
<protein>
    <submittedName>
        <fullName evidence="1">PilM family type IV pilus biogenesis protein</fullName>
    </submittedName>
</protein>
<name>A0A085JP50_9GAMM</name>